<accession>A0A644UAG2</accession>
<gene>
    <name evidence="2" type="ORF">SDC9_21691</name>
</gene>
<comment type="caution">
    <text evidence="2">The sequence shown here is derived from an EMBL/GenBank/DDBJ whole genome shotgun (WGS) entry which is preliminary data.</text>
</comment>
<organism evidence="2">
    <name type="scientific">bioreactor metagenome</name>
    <dbReference type="NCBI Taxonomy" id="1076179"/>
    <lineage>
        <taxon>unclassified sequences</taxon>
        <taxon>metagenomes</taxon>
        <taxon>ecological metagenomes</taxon>
    </lineage>
</organism>
<dbReference type="AlphaFoldDB" id="A0A644UAG2"/>
<reference evidence="2" key="1">
    <citation type="submission" date="2019-08" db="EMBL/GenBank/DDBJ databases">
        <authorList>
            <person name="Kucharzyk K."/>
            <person name="Murdoch R.W."/>
            <person name="Higgins S."/>
            <person name="Loffler F."/>
        </authorList>
    </citation>
    <scope>NUCLEOTIDE SEQUENCE</scope>
</reference>
<feature type="transmembrane region" description="Helical" evidence="1">
    <location>
        <begin position="6"/>
        <end position="27"/>
    </location>
</feature>
<evidence type="ECO:0000313" key="2">
    <source>
        <dbReference type="EMBL" id="MPL75854.1"/>
    </source>
</evidence>
<evidence type="ECO:0000256" key="1">
    <source>
        <dbReference type="SAM" id="Phobius"/>
    </source>
</evidence>
<sequence>MFVIKLMSTFWKIFIGFWVIWLIWYWTGGPQRTTNIKPYVKYNYDTTQIHKSNTDLETGAREMLPKEPQVNSGVQIIEDNLANPSFTQPAY</sequence>
<keyword evidence="1" id="KW-0472">Membrane</keyword>
<protein>
    <submittedName>
        <fullName evidence="2">Uncharacterized protein</fullName>
    </submittedName>
</protein>
<keyword evidence="1" id="KW-0812">Transmembrane</keyword>
<name>A0A644UAG2_9ZZZZ</name>
<keyword evidence="1" id="KW-1133">Transmembrane helix</keyword>
<proteinExistence type="predicted"/>
<dbReference type="EMBL" id="VSSQ01000092">
    <property type="protein sequence ID" value="MPL75854.1"/>
    <property type="molecule type" value="Genomic_DNA"/>
</dbReference>